<name>A0A9W8MUQ8_9AGAR</name>
<organism evidence="2 3">
    <name type="scientific">Agrocybe chaxingu</name>
    <dbReference type="NCBI Taxonomy" id="84603"/>
    <lineage>
        <taxon>Eukaryota</taxon>
        <taxon>Fungi</taxon>
        <taxon>Dikarya</taxon>
        <taxon>Basidiomycota</taxon>
        <taxon>Agaricomycotina</taxon>
        <taxon>Agaricomycetes</taxon>
        <taxon>Agaricomycetidae</taxon>
        <taxon>Agaricales</taxon>
        <taxon>Agaricineae</taxon>
        <taxon>Strophariaceae</taxon>
        <taxon>Agrocybe</taxon>
    </lineage>
</organism>
<dbReference type="EMBL" id="JANKHO010000967">
    <property type="protein sequence ID" value="KAJ3504749.1"/>
    <property type="molecule type" value="Genomic_DNA"/>
</dbReference>
<reference evidence="2" key="1">
    <citation type="submission" date="2022-07" db="EMBL/GenBank/DDBJ databases">
        <title>Genome Sequence of Agrocybe chaxingu.</title>
        <authorList>
            <person name="Buettner E."/>
        </authorList>
    </citation>
    <scope>NUCLEOTIDE SEQUENCE</scope>
    <source>
        <strain evidence="2">MP-N11</strain>
    </source>
</reference>
<dbReference type="GO" id="GO:0005524">
    <property type="term" value="F:ATP binding"/>
    <property type="evidence" value="ECO:0007669"/>
    <property type="project" value="InterPro"/>
</dbReference>
<dbReference type="Gene3D" id="1.10.510.10">
    <property type="entry name" value="Transferase(Phosphotransferase) domain 1"/>
    <property type="match status" value="1"/>
</dbReference>
<dbReference type="GO" id="GO:0004672">
    <property type="term" value="F:protein kinase activity"/>
    <property type="evidence" value="ECO:0007669"/>
    <property type="project" value="InterPro"/>
</dbReference>
<proteinExistence type="predicted"/>
<dbReference type="InterPro" id="IPR040976">
    <property type="entry name" value="Pkinase_fungal"/>
</dbReference>
<dbReference type="PANTHER" id="PTHR38248:SF2">
    <property type="entry name" value="FUNK1 11"/>
    <property type="match status" value="1"/>
</dbReference>
<dbReference type="PROSITE" id="PS00109">
    <property type="entry name" value="PROTEIN_KINASE_TYR"/>
    <property type="match status" value="1"/>
</dbReference>
<dbReference type="Pfam" id="PF17667">
    <property type="entry name" value="Pkinase_fungal"/>
    <property type="match status" value="1"/>
</dbReference>
<keyword evidence="3" id="KW-1185">Reference proteome</keyword>
<accession>A0A9W8MUQ8</accession>
<protein>
    <recommendedName>
        <fullName evidence="1">Protein kinase domain-containing protein</fullName>
    </recommendedName>
</protein>
<dbReference type="InterPro" id="IPR000719">
    <property type="entry name" value="Prot_kinase_dom"/>
</dbReference>
<evidence type="ECO:0000313" key="3">
    <source>
        <dbReference type="Proteomes" id="UP001148786"/>
    </source>
</evidence>
<evidence type="ECO:0000313" key="2">
    <source>
        <dbReference type="EMBL" id="KAJ3504749.1"/>
    </source>
</evidence>
<dbReference type="PROSITE" id="PS50011">
    <property type="entry name" value="PROTEIN_KINASE_DOM"/>
    <property type="match status" value="1"/>
</dbReference>
<sequence>MTTTHHRFWDDAAYTKLYNFQTSKGLLQAIYDAFEGHRAAFQKYELLHGDISASNVMIDSNGRGVLNDWDVSMSAKRPKATSSVSLVRHDLNYRSGTWKFLSAGLLQDPHKRLTLQDEIESFFYVLFYYAIKFLPHNLSAKEVEMILEKVFEKFWYDFVLRELTGGDDKHSMIIRRAYVRELRFVGNEPLSEFIRQCLKYLAEYYRWQESVGEYDWSCERTRMTGVDYLSDTPVPGPLEKLKLATHECLRALFESTLAREDWPNMPESSELV</sequence>
<dbReference type="InterPro" id="IPR008266">
    <property type="entry name" value="Tyr_kinase_AS"/>
</dbReference>
<evidence type="ECO:0000259" key="1">
    <source>
        <dbReference type="PROSITE" id="PS50011"/>
    </source>
</evidence>
<dbReference type="OrthoDB" id="2747778at2759"/>
<feature type="domain" description="Protein kinase" evidence="1">
    <location>
        <begin position="1"/>
        <end position="217"/>
    </location>
</feature>
<dbReference type="Proteomes" id="UP001148786">
    <property type="component" value="Unassembled WGS sequence"/>
</dbReference>
<comment type="caution">
    <text evidence="2">The sequence shown here is derived from an EMBL/GenBank/DDBJ whole genome shotgun (WGS) entry which is preliminary data.</text>
</comment>
<dbReference type="SUPFAM" id="SSF56112">
    <property type="entry name" value="Protein kinase-like (PK-like)"/>
    <property type="match status" value="1"/>
</dbReference>
<gene>
    <name evidence="2" type="ORF">NLJ89_g7775</name>
</gene>
<dbReference type="PANTHER" id="PTHR38248">
    <property type="entry name" value="FUNK1 6"/>
    <property type="match status" value="1"/>
</dbReference>
<dbReference type="AlphaFoldDB" id="A0A9W8MUQ8"/>
<dbReference type="InterPro" id="IPR011009">
    <property type="entry name" value="Kinase-like_dom_sf"/>
</dbReference>